<organism evidence="8 9">
    <name type="scientific">Calyptomena viridis</name>
    <name type="common">Lesser green broadbill</name>
    <dbReference type="NCBI Taxonomy" id="135972"/>
    <lineage>
        <taxon>Eukaryota</taxon>
        <taxon>Metazoa</taxon>
        <taxon>Chordata</taxon>
        <taxon>Craniata</taxon>
        <taxon>Vertebrata</taxon>
        <taxon>Euteleostomi</taxon>
        <taxon>Archelosauria</taxon>
        <taxon>Archosauria</taxon>
        <taxon>Dinosauria</taxon>
        <taxon>Saurischia</taxon>
        <taxon>Theropoda</taxon>
        <taxon>Coelurosauria</taxon>
        <taxon>Aves</taxon>
        <taxon>Neognathae</taxon>
        <taxon>Neoaves</taxon>
        <taxon>Telluraves</taxon>
        <taxon>Australaves</taxon>
        <taxon>Passeriformes</taxon>
        <taxon>Eurylaimidae</taxon>
        <taxon>Calyptomena</taxon>
    </lineage>
</organism>
<evidence type="ECO:0000259" key="7">
    <source>
        <dbReference type="Pfam" id="PF06817"/>
    </source>
</evidence>
<dbReference type="SUPFAM" id="SSF56672">
    <property type="entry name" value="DNA/RNA polymerases"/>
    <property type="match status" value="1"/>
</dbReference>
<protein>
    <submittedName>
        <fullName evidence="8">POK10 protein</fullName>
    </submittedName>
</protein>
<evidence type="ECO:0000313" key="8">
    <source>
        <dbReference type="EMBL" id="NWI52146.1"/>
    </source>
</evidence>
<dbReference type="GO" id="GO:0003964">
    <property type="term" value="F:RNA-directed DNA polymerase activity"/>
    <property type="evidence" value="ECO:0007669"/>
    <property type="project" value="UniProtKB-KW"/>
</dbReference>
<keyword evidence="5" id="KW-0378">Hydrolase</keyword>
<dbReference type="GO" id="GO:0035613">
    <property type="term" value="F:RNA stem-loop binding"/>
    <property type="evidence" value="ECO:0007669"/>
    <property type="project" value="TreeGrafter"/>
</dbReference>
<dbReference type="InterPro" id="IPR043502">
    <property type="entry name" value="DNA/RNA_pol_sf"/>
</dbReference>
<evidence type="ECO:0000256" key="5">
    <source>
        <dbReference type="ARBA" id="ARBA00022801"/>
    </source>
</evidence>
<reference evidence="8" key="1">
    <citation type="submission" date="2019-10" db="EMBL/GenBank/DDBJ databases">
        <title>Bird 10,000 Genomes (B10K) Project - Family phase.</title>
        <authorList>
            <person name="Zhang G."/>
        </authorList>
    </citation>
    <scope>NUCLEOTIDE SEQUENCE</scope>
    <source>
        <strain evidence="8">B10K-DU-002-55</strain>
        <tissue evidence="8">Muscle</tissue>
    </source>
</reference>
<gene>
    <name evidence="8" type="primary">Ervk10_0</name>
    <name evidence="8" type="ORF">CALVIR_R13162</name>
</gene>
<sequence length="237" mass="26916">TAPWNYLGCQIAQHKIRPQPLKPKVPDEMTLNDLQQLLGAINWLRPVLGITTEELHPLFELLKGDPALTSVSVLTKEAHHAIQKYSEAIGQKHSWRRHPELPIQLALVANKFKPFAVLFRDHLRLLEWLFLSHSPPKTVWRITEMHSKLIIKGRERLQPMDGCDPQTIYVPVTMDNLNLLVAEDVLFQTVLAGYTGQLSIHYPKHHLWAENGNLPLTAASRHQMQPVEGITALTNAS</sequence>
<dbReference type="Pfam" id="PF06817">
    <property type="entry name" value="RVT_thumb"/>
    <property type="match status" value="1"/>
</dbReference>
<evidence type="ECO:0000256" key="6">
    <source>
        <dbReference type="ARBA" id="ARBA00022918"/>
    </source>
</evidence>
<keyword evidence="6" id="KW-0695">RNA-directed DNA polymerase</keyword>
<dbReference type="InterPro" id="IPR010661">
    <property type="entry name" value="RVT_thumb"/>
</dbReference>
<dbReference type="PANTHER" id="PTHR41694">
    <property type="entry name" value="ENDOGENOUS RETROVIRUS GROUP K MEMBER POL PROTEIN"/>
    <property type="match status" value="1"/>
</dbReference>
<keyword evidence="2" id="KW-0548">Nucleotidyltransferase</keyword>
<keyword evidence="1" id="KW-0808">Transferase</keyword>
<evidence type="ECO:0000256" key="1">
    <source>
        <dbReference type="ARBA" id="ARBA00022679"/>
    </source>
</evidence>
<dbReference type="AlphaFoldDB" id="A0A851C772"/>
<evidence type="ECO:0000256" key="4">
    <source>
        <dbReference type="ARBA" id="ARBA00022759"/>
    </source>
</evidence>
<feature type="domain" description="Reverse transcriptase thumb" evidence="7">
    <location>
        <begin position="19"/>
        <end position="83"/>
    </location>
</feature>
<comment type="caution">
    <text evidence="8">The sequence shown here is derived from an EMBL/GenBank/DDBJ whole genome shotgun (WGS) entry which is preliminary data.</text>
</comment>
<proteinExistence type="predicted"/>
<keyword evidence="9" id="KW-1185">Reference proteome</keyword>
<evidence type="ECO:0000313" key="9">
    <source>
        <dbReference type="Proteomes" id="UP000642973"/>
    </source>
</evidence>
<dbReference type="Gene3D" id="3.30.70.270">
    <property type="match status" value="1"/>
</dbReference>
<dbReference type="GO" id="GO:0016787">
    <property type="term" value="F:hydrolase activity"/>
    <property type="evidence" value="ECO:0007669"/>
    <property type="project" value="UniProtKB-KW"/>
</dbReference>
<keyword evidence="4" id="KW-0255">Endonuclease</keyword>
<dbReference type="InterPro" id="IPR043128">
    <property type="entry name" value="Rev_trsase/Diguanyl_cyclase"/>
</dbReference>
<dbReference type="EMBL" id="WEIV01008641">
    <property type="protein sequence ID" value="NWI52146.1"/>
    <property type="molecule type" value="Genomic_DNA"/>
</dbReference>
<dbReference type="PANTHER" id="PTHR41694:SF3">
    <property type="entry name" value="RNA-DIRECTED DNA POLYMERASE-RELATED"/>
    <property type="match status" value="1"/>
</dbReference>
<feature type="non-terminal residue" evidence="8">
    <location>
        <position position="1"/>
    </location>
</feature>
<evidence type="ECO:0000256" key="2">
    <source>
        <dbReference type="ARBA" id="ARBA00022695"/>
    </source>
</evidence>
<feature type="non-terminal residue" evidence="8">
    <location>
        <position position="237"/>
    </location>
</feature>
<evidence type="ECO:0000256" key="3">
    <source>
        <dbReference type="ARBA" id="ARBA00022722"/>
    </source>
</evidence>
<keyword evidence="3" id="KW-0540">Nuclease</keyword>
<accession>A0A851C772</accession>
<name>A0A851C772_CALVR</name>
<dbReference type="GO" id="GO:0004519">
    <property type="term" value="F:endonuclease activity"/>
    <property type="evidence" value="ECO:0007669"/>
    <property type="project" value="UniProtKB-KW"/>
</dbReference>
<dbReference type="Proteomes" id="UP000642973">
    <property type="component" value="Unassembled WGS sequence"/>
</dbReference>